<accession>A0A0C2MU02</accession>
<comment type="caution">
    <text evidence="1">The sequence shown here is derived from an EMBL/GenBank/DDBJ whole genome shotgun (WGS) entry which is preliminary data.</text>
</comment>
<sequence>MRLRIRVNNVASSKEDISTYMIKGKQPLWIRDSSDFLVTNFEIEEYDPKEHYVGRESAIFLLSSVIERNYCNFEGKLGNIWRVIYYGKTIDKLAWAHLFLDEAKTISSTTRLGENDRERCLKNMKPNSVL</sequence>
<organism evidence="1 2">
    <name type="scientific">Thelohanellus kitauei</name>
    <name type="common">Myxosporean</name>
    <dbReference type="NCBI Taxonomy" id="669202"/>
    <lineage>
        <taxon>Eukaryota</taxon>
        <taxon>Metazoa</taxon>
        <taxon>Cnidaria</taxon>
        <taxon>Myxozoa</taxon>
        <taxon>Myxosporea</taxon>
        <taxon>Bivalvulida</taxon>
        <taxon>Platysporina</taxon>
        <taxon>Myxobolidae</taxon>
        <taxon>Thelohanellus</taxon>
    </lineage>
</organism>
<protein>
    <submittedName>
        <fullName evidence="1">Uncharacterized protein</fullName>
    </submittedName>
</protein>
<dbReference type="EMBL" id="JWZT01001962">
    <property type="protein sequence ID" value="KII70806.1"/>
    <property type="molecule type" value="Genomic_DNA"/>
</dbReference>
<proteinExistence type="predicted"/>
<evidence type="ECO:0000313" key="1">
    <source>
        <dbReference type="EMBL" id="KII70806.1"/>
    </source>
</evidence>
<reference evidence="1 2" key="1">
    <citation type="journal article" date="2014" name="Genome Biol. Evol.">
        <title>The genome of the myxosporean Thelohanellus kitauei shows adaptations to nutrient acquisition within its fish host.</title>
        <authorList>
            <person name="Yang Y."/>
            <person name="Xiong J."/>
            <person name="Zhou Z."/>
            <person name="Huo F."/>
            <person name="Miao W."/>
            <person name="Ran C."/>
            <person name="Liu Y."/>
            <person name="Zhang J."/>
            <person name="Feng J."/>
            <person name="Wang M."/>
            <person name="Wang M."/>
            <person name="Wang L."/>
            <person name="Yao B."/>
        </authorList>
    </citation>
    <scope>NUCLEOTIDE SEQUENCE [LARGE SCALE GENOMIC DNA]</scope>
    <source>
        <strain evidence="1">Wuqing</strain>
    </source>
</reference>
<gene>
    <name evidence="1" type="ORF">RF11_14966</name>
</gene>
<keyword evidence="2" id="KW-1185">Reference proteome</keyword>
<dbReference type="Proteomes" id="UP000031668">
    <property type="component" value="Unassembled WGS sequence"/>
</dbReference>
<name>A0A0C2MU02_THEKT</name>
<dbReference type="AlphaFoldDB" id="A0A0C2MU02"/>
<evidence type="ECO:0000313" key="2">
    <source>
        <dbReference type="Proteomes" id="UP000031668"/>
    </source>
</evidence>